<protein>
    <recommendedName>
        <fullName evidence="4">Transposase TnpC homeodomain domain-containing protein</fullName>
    </recommendedName>
</protein>
<reference evidence="2" key="2">
    <citation type="submission" date="2023-01" db="EMBL/GenBank/DDBJ databases">
        <authorList>
            <person name="Sun Q."/>
            <person name="Evtushenko L."/>
        </authorList>
    </citation>
    <scope>NUCLEOTIDE SEQUENCE</scope>
    <source>
        <strain evidence="2">VKM B-2222</strain>
    </source>
</reference>
<reference evidence="2" key="1">
    <citation type="journal article" date="2014" name="Int. J. Syst. Evol. Microbiol.">
        <title>Complete genome sequence of Corynebacterium casei LMG S-19264T (=DSM 44701T), isolated from a smear-ripened cheese.</title>
        <authorList>
            <consortium name="US DOE Joint Genome Institute (JGI-PGF)"/>
            <person name="Walter F."/>
            <person name="Albersmeier A."/>
            <person name="Kalinowski J."/>
            <person name="Ruckert C."/>
        </authorList>
    </citation>
    <scope>NUCLEOTIDE SEQUENCE</scope>
    <source>
        <strain evidence="2">VKM B-2222</strain>
    </source>
</reference>
<comment type="caution">
    <text evidence="2">The sequence shown here is derived from an EMBL/GenBank/DDBJ whole genome shotgun (WGS) entry which is preliminary data.</text>
</comment>
<gene>
    <name evidence="2" type="ORF">GCM10017635_02720</name>
</gene>
<proteinExistence type="predicted"/>
<name>A0AAD3RSQ5_9RHOB</name>
<dbReference type="EMBL" id="BSFH01000006">
    <property type="protein sequence ID" value="GLK62804.1"/>
    <property type="molecule type" value="Genomic_DNA"/>
</dbReference>
<evidence type="ECO:0000313" key="3">
    <source>
        <dbReference type="Proteomes" id="UP001143349"/>
    </source>
</evidence>
<sequence length="142" mass="15147">MNHADREGLSTEAWRGGVCYLLCGMRADDLSLPDNMDLLKAMVRTMAEKTSVPEKENAALKARSLDADARITRLMQILKAYTRSRFGRRSEKLGAAGDGAGEEAPQSVVFQETETGIAAPQAQTGHGREAGTATAQGLPAPS</sequence>
<keyword evidence="3" id="KW-1185">Reference proteome</keyword>
<dbReference type="AlphaFoldDB" id="A0AAD3RSQ5"/>
<evidence type="ECO:0000313" key="2">
    <source>
        <dbReference type="EMBL" id="GLK62804.1"/>
    </source>
</evidence>
<dbReference type="Proteomes" id="UP001143349">
    <property type="component" value="Unassembled WGS sequence"/>
</dbReference>
<accession>A0AAD3RSQ5</accession>
<evidence type="ECO:0000256" key="1">
    <source>
        <dbReference type="SAM" id="MobiDB-lite"/>
    </source>
</evidence>
<feature type="region of interest" description="Disordered" evidence="1">
    <location>
        <begin position="89"/>
        <end position="142"/>
    </location>
</feature>
<organism evidence="2 3">
    <name type="scientific">Paracoccus kondratievae</name>
    <dbReference type="NCBI Taxonomy" id="135740"/>
    <lineage>
        <taxon>Bacteria</taxon>
        <taxon>Pseudomonadati</taxon>
        <taxon>Pseudomonadota</taxon>
        <taxon>Alphaproteobacteria</taxon>
        <taxon>Rhodobacterales</taxon>
        <taxon>Paracoccaceae</taxon>
        <taxon>Paracoccus</taxon>
    </lineage>
</organism>
<evidence type="ECO:0008006" key="4">
    <source>
        <dbReference type="Google" id="ProtNLM"/>
    </source>
</evidence>